<feature type="transmembrane region" description="Helical" evidence="1">
    <location>
        <begin position="71"/>
        <end position="88"/>
    </location>
</feature>
<feature type="transmembrane region" description="Helical" evidence="1">
    <location>
        <begin position="16"/>
        <end position="35"/>
    </location>
</feature>
<dbReference type="InterPro" id="IPR037185">
    <property type="entry name" value="EmrE-like"/>
</dbReference>
<organism evidence="3 4">
    <name type="scientific">Pseudosulfitobacter pseudonitzschiae</name>
    <dbReference type="NCBI Taxonomy" id="1402135"/>
    <lineage>
        <taxon>Bacteria</taxon>
        <taxon>Pseudomonadati</taxon>
        <taxon>Pseudomonadota</taxon>
        <taxon>Alphaproteobacteria</taxon>
        <taxon>Rhodobacterales</taxon>
        <taxon>Roseobacteraceae</taxon>
        <taxon>Pseudosulfitobacter</taxon>
    </lineage>
</organism>
<feature type="transmembrane region" description="Helical" evidence="1">
    <location>
        <begin position="154"/>
        <end position="174"/>
    </location>
</feature>
<feature type="transmembrane region" description="Helical" evidence="1">
    <location>
        <begin position="212"/>
        <end position="231"/>
    </location>
</feature>
<sequence>MPGKGGPRAIRSKQPLVHLARAVSGCGAAVAITWVSVHMPLIDATAIGMSYGVVAIFLGTDVLKKSVSGRYRFAVVVSLIGVGIIMFSKGAFQSGVSVRPALIALASAVLFALEGLLISILGRSERAFTVMIHVTFFGFCLMLFPALIEWQPVSLKTTTLCLLLGPMGVVGQYCTIRGYRSAPLSIVAPVDYSWLLFSAILGILVFNEVPDTTAWVGCFGIMLGGVLLARLGSKR</sequence>
<feature type="transmembrane region" description="Helical" evidence="1">
    <location>
        <begin position="186"/>
        <end position="206"/>
    </location>
</feature>
<evidence type="ECO:0000313" key="4">
    <source>
        <dbReference type="Proteomes" id="UP000199754"/>
    </source>
</evidence>
<dbReference type="GO" id="GO:0016020">
    <property type="term" value="C:membrane"/>
    <property type="evidence" value="ECO:0007669"/>
    <property type="project" value="InterPro"/>
</dbReference>
<feature type="domain" description="EamA" evidence="2">
    <location>
        <begin position="101"/>
        <end position="228"/>
    </location>
</feature>
<keyword evidence="4" id="KW-1185">Reference proteome</keyword>
<keyword evidence="1" id="KW-0812">Transmembrane</keyword>
<keyword evidence="1" id="KW-1133">Transmembrane helix</keyword>
<dbReference type="PANTHER" id="PTHR22911:SF103">
    <property type="entry name" value="BLR2811 PROTEIN"/>
    <property type="match status" value="1"/>
</dbReference>
<keyword evidence="1" id="KW-0472">Membrane</keyword>
<dbReference type="SUPFAM" id="SSF103481">
    <property type="entry name" value="Multidrug resistance efflux transporter EmrE"/>
    <property type="match status" value="1"/>
</dbReference>
<dbReference type="EMBL" id="CP022415">
    <property type="protein sequence ID" value="ASM73625.1"/>
    <property type="molecule type" value="Genomic_DNA"/>
</dbReference>
<feature type="transmembrane region" description="Helical" evidence="1">
    <location>
        <begin position="41"/>
        <end position="59"/>
    </location>
</feature>
<gene>
    <name evidence="3" type="ORF">SULPSESMR1_02837</name>
</gene>
<accession>A0A221K3T9</accession>
<name>A0A221K3T9_9RHOB</name>
<dbReference type="KEGG" id="spse:SULPSESMR1_02837"/>
<dbReference type="Pfam" id="PF00892">
    <property type="entry name" value="EamA"/>
    <property type="match status" value="1"/>
</dbReference>
<proteinExistence type="predicted"/>
<reference evidence="3 4" key="1">
    <citation type="submission" date="2017-07" db="EMBL/GenBank/DDBJ databases">
        <title>Genome Sequence of Sulfitobacter pseudonitzschiae Strain SMR1 Isolated from a culture of the Diatom Skeletonema marinoi.</title>
        <authorList>
            <person name="Topel M."/>
            <person name="Pinder M.I.M."/>
            <person name="Johansson O.N."/>
            <person name="Kourtchenko O."/>
            <person name="Godhe A."/>
            <person name="Clarke A.K."/>
        </authorList>
    </citation>
    <scope>NUCLEOTIDE SEQUENCE [LARGE SCALE GENOMIC DNA]</scope>
    <source>
        <strain evidence="3 4">SMR1</strain>
    </source>
</reference>
<evidence type="ECO:0000259" key="2">
    <source>
        <dbReference type="Pfam" id="PF00892"/>
    </source>
</evidence>
<feature type="transmembrane region" description="Helical" evidence="1">
    <location>
        <begin position="128"/>
        <end position="148"/>
    </location>
</feature>
<protein>
    <submittedName>
        <fullName evidence="3">EamA-like transporter family protein</fullName>
    </submittedName>
</protein>
<feature type="transmembrane region" description="Helical" evidence="1">
    <location>
        <begin position="100"/>
        <end position="121"/>
    </location>
</feature>
<evidence type="ECO:0000313" key="3">
    <source>
        <dbReference type="EMBL" id="ASM73625.1"/>
    </source>
</evidence>
<evidence type="ECO:0000256" key="1">
    <source>
        <dbReference type="SAM" id="Phobius"/>
    </source>
</evidence>
<dbReference type="Proteomes" id="UP000199754">
    <property type="component" value="Chromosome"/>
</dbReference>
<dbReference type="InterPro" id="IPR000620">
    <property type="entry name" value="EamA_dom"/>
</dbReference>
<dbReference type="PANTHER" id="PTHR22911">
    <property type="entry name" value="ACYL-MALONYL CONDENSING ENZYME-RELATED"/>
    <property type="match status" value="1"/>
</dbReference>
<dbReference type="AlphaFoldDB" id="A0A221K3T9"/>